<organism evidence="1 2">
    <name type="scientific">Lepraria neglecta</name>
    <dbReference type="NCBI Taxonomy" id="209136"/>
    <lineage>
        <taxon>Eukaryota</taxon>
        <taxon>Fungi</taxon>
        <taxon>Dikarya</taxon>
        <taxon>Ascomycota</taxon>
        <taxon>Pezizomycotina</taxon>
        <taxon>Lecanoromycetes</taxon>
        <taxon>OSLEUM clade</taxon>
        <taxon>Lecanoromycetidae</taxon>
        <taxon>Lecanorales</taxon>
        <taxon>Lecanorineae</taxon>
        <taxon>Stereocaulaceae</taxon>
        <taxon>Lepraria</taxon>
    </lineage>
</organism>
<dbReference type="SUPFAM" id="SSF54909">
    <property type="entry name" value="Dimeric alpha+beta barrel"/>
    <property type="match status" value="1"/>
</dbReference>
<comment type="caution">
    <text evidence="1">The sequence shown here is derived from an EMBL/GenBank/DDBJ whole genome shotgun (WGS) entry which is preliminary data.</text>
</comment>
<reference evidence="1" key="1">
    <citation type="submission" date="2022-11" db="EMBL/GenBank/DDBJ databases">
        <title>Chromosomal genome sequence assembly and mating type (MAT) locus characterization of the leprose asexual lichenized fungus Lepraria neglecta (Nyl.) Erichsen.</title>
        <authorList>
            <person name="Allen J.L."/>
            <person name="Pfeffer B."/>
        </authorList>
    </citation>
    <scope>NUCLEOTIDE SEQUENCE</scope>
    <source>
        <strain evidence="1">Allen 5258</strain>
    </source>
</reference>
<dbReference type="EMBL" id="JASNWA010000006">
    <property type="protein sequence ID" value="KAK3175214.1"/>
    <property type="molecule type" value="Genomic_DNA"/>
</dbReference>
<evidence type="ECO:0008006" key="3">
    <source>
        <dbReference type="Google" id="ProtNLM"/>
    </source>
</evidence>
<sequence length="220" mass="24296">MAPATEIATIPLSAGADIEDPSSPAGKVWQSSLDTVSQQEGFQRAYYGREVENPSVVQLLVDWDSYEHHRKFIADPVYGPFAKHLMTIVDGPITMHHANFTPHPPSAALSHTTSPVTEVLTCVLPSQDESFEKNVNKFLDIVKEKAEGVKAAAQGWIIEDVEHENLGSGKKGKVFVGMIGWESLDAHMKFRETSDFKDNVHLLRKGPVAVEVHHTAFVEK</sequence>
<name>A0AAE0DM97_9LECA</name>
<keyword evidence="2" id="KW-1185">Reference proteome</keyword>
<dbReference type="InterPro" id="IPR011008">
    <property type="entry name" value="Dimeric_a/b-barrel"/>
</dbReference>
<dbReference type="Gene3D" id="3.30.70.100">
    <property type="match status" value="2"/>
</dbReference>
<gene>
    <name evidence="1" type="ORF">OEA41_002460</name>
</gene>
<dbReference type="AlphaFoldDB" id="A0AAE0DM97"/>
<evidence type="ECO:0000313" key="2">
    <source>
        <dbReference type="Proteomes" id="UP001276659"/>
    </source>
</evidence>
<accession>A0AAE0DM97</accession>
<dbReference type="Proteomes" id="UP001276659">
    <property type="component" value="Unassembled WGS sequence"/>
</dbReference>
<evidence type="ECO:0000313" key="1">
    <source>
        <dbReference type="EMBL" id="KAK3175214.1"/>
    </source>
</evidence>
<proteinExistence type="predicted"/>
<protein>
    <recommendedName>
        <fullName evidence="3">ABM domain-containing protein</fullName>
    </recommendedName>
</protein>